<dbReference type="PANTHER" id="PTHR46031">
    <property type="match status" value="1"/>
</dbReference>
<dbReference type="InterPro" id="IPR014720">
    <property type="entry name" value="dsRBD_dom"/>
</dbReference>
<organism evidence="6 7">
    <name type="scientific">Pyrus ussuriensis x Pyrus communis</name>
    <dbReference type="NCBI Taxonomy" id="2448454"/>
    <lineage>
        <taxon>Eukaryota</taxon>
        <taxon>Viridiplantae</taxon>
        <taxon>Streptophyta</taxon>
        <taxon>Embryophyta</taxon>
        <taxon>Tracheophyta</taxon>
        <taxon>Spermatophyta</taxon>
        <taxon>Magnoliopsida</taxon>
        <taxon>eudicotyledons</taxon>
        <taxon>Gunneridae</taxon>
        <taxon>Pentapetalae</taxon>
        <taxon>rosids</taxon>
        <taxon>fabids</taxon>
        <taxon>Rosales</taxon>
        <taxon>Rosaceae</taxon>
        <taxon>Amygdaloideae</taxon>
        <taxon>Maleae</taxon>
        <taxon>Pyrus</taxon>
    </lineage>
</organism>
<name>A0A5N5FYY7_9ROSA</name>
<dbReference type="Proteomes" id="UP000327157">
    <property type="component" value="Chromosome 11"/>
</dbReference>
<dbReference type="OrthoDB" id="5274873at2759"/>
<dbReference type="SMART" id="SM00358">
    <property type="entry name" value="DSRM"/>
    <property type="match status" value="2"/>
</dbReference>
<feature type="region of interest" description="Disordered" evidence="4">
    <location>
        <begin position="285"/>
        <end position="314"/>
    </location>
</feature>
<gene>
    <name evidence="6" type="ORF">D8674_006079</name>
</gene>
<evidence type="ECO:0000256" key="4">
    <source>
        <dbReference type="SAM" id="MobiDB-lite"/>
    </source>
</evidence>
<dbReference type="PROSITE" id="PS50137">
    <property type="entry name" value="DS_RBD"/>
    <property type="match status" value="2"/>
</dbReference>
<proteinExistence type="predicted"/>
<dbReference type="GO" id="GO:0003723">
    <property type="term" value="F:RNA binding"/>
    <property type="evidence" value="ECO:0007669"/>
    <property type="project" value="UniProtKB-UniRule"/>
</dbReference>
<dbReference type="SUPFAM" id="SSF54768">
    <property type="entry name" value="dsRNA-binding domain-like"/>
    <property type="match status" value="2"/>
</dbReference>
<evidence type="ECO:0000259" key="5">
    <source>
        <dbReference type="PROSITE" id="PS50137"/>
    </source>
</evidence>
<reference evidence="7" key="2">
    <citation type="submission" date="2019-10" db="EMBL/GenBank/DDBJ databases">
        <title>A de novo genome assembly of a pear dwarfing rootstock.</title>
        <authorList>
            <person name="Wang F."/>
            <person name="Wang J."/>
            <person name="Li S."/>
            <person name="Zhang Y."/>
            <person name="Fang M."/>
            <person name="Ma L."/>
            <person name="Zhao Y."/>
            <person name="Jiang S."/>
        </authorList>
    </citation>
    <scope>NUCLEOTIDE SEQUENCE [LARGE SCALE GENOMIC DNA]</scope>
</reference>
<dbReference type="Gene3D" id="3.30.160.20">
    <property type="match status" value="2"/>
</dbReference>
<sequence>MYKSKLQEVCHGKQWGLPTYTAMKDGPDHNPCFRASVSVNGFSFDSPVSCKSSKQAQNQAAMLAFFHFTSPPSSNLSSGTADPEVYNTLKEAERAAANTVSMSLSEDSSRINANMNNISFLTFLVQDEMGHYKNLLQELGREEGFCMPTYKTVISGASHMPTFSSTVEVKGERFCGKAGKSKKQAELSAAKVAYISLKQRGLSRSTKLSSPHVLESAIKTTQSSDLTAAVESLENLIHEHQSVLSPAIKYEDRVNETKVQESVSSENSSSHAEVLMDNMNKTGQSSSCSESIFPSTEESGPSQTFKKLKPPTDVSISDTNGWKGGGLKSYLLCHRVRVYNQFPDISLPNHITVLPVSDDKWVPFILEFPNEESN</sequence>
<feature type="domain" description="DRBM" evidence="5">
    <location>
        <begin position="131"/>
        <end position="199"/>
    </location>
</feature>
<dbReference type="PANTHER" id="PTHR46031:SF38">
    <property type="entry name" value="DRBM DOMAIN-CONTAINING PROTEIN"/>
    <property type="match status" value="1"/>
</dbReference>
<keyword evidence="2 3" id="KW-0694">RNA-binding</keyword>
<reference evidence="6 7" key="3">
    <citation type="submission" date="2019-11" db="EMBL/GenBank/DDBJ databases">
        <title>A de novo genome assembly of a pear dwarfing rootstock.</title>
        <authorList>
            <person name="Wang F."/>
            <person name="Wang J."/>
            <person name="Li S."/>
            <person name="Zhang Y."/>
            <person name="Fang M."/>
            <person name="Ma L."/>
            <person name="Zhao Y."/>
            <person name="Jiang S."/>
        </authorList>
    </citation>
    <scope>NUCLEOTIDE SEQUENCE [LARGE SCALE GENOMIC DNA]</scope>
    <source>
        <strain evidence="6">S2</strain>
        <tissue evidence="6">Leaf</tissue>
    </source>
</reference>
<protein>
    <recommendedName>
        <fullName evidence="5">DRBM domain-containing protein</fullName>
    </recommendedName>
</protein>
<evidence type="ECO:0000313" key="7">
    <source>
        <dbReference type="Proteomes" id="UP000327157"/>
    </source>
</evidence>
<feature type="domain" description="DRBM" evidence="5">
    <location>
        <begin position="1"/>
        <end position="70"/>
    </location>
</feature>
<accession>A0A5N5FYY7</accession>
<reference evidence="6 7" key="1">
    <citation type="submission" date="2019-09" db="EMBL/GenBank/DDBJ databases">
        <authorList>
            <person name="Ou C."/>
        </authorList>
    </citation>
    <scope>NUCLEOTIDE SEQUENCE [LARGE SCALE GENOMIC DNA]</scope>
    <source>
        <strain evidence="6">S2</strain>
        <tissue evidence="6">Leaf</tissue>
    </source>
</reference>
<keyword evidence="1" id="KW-0677">Repeat</keyword>
<feature type="compositionally biased region" description="Polar residues" evidence="4">
    <location>
        <begin position="285"/>
        <end position="305"/>
    </location>
</feature>
<comment type="caution">
    <text evidence="6">The sequence shown here is derived from an EMBL/GenBank/DDBJ whole genome shotgun (WGS) entry which is preliminary data.</text>
</comment>
<evidence type="ECO:0000256" key="2">
    <source>
        <dbReference type="ARBA" id="ARBA00022884"/>
    </source>
</evidence>
<dbReference type="Pfam" id="PF00035">
    <property type="entry name" value="dsrm"/>
    <property type="match status" value="2"/>
</dbReference>
<keyword evidence="7" id="KW-1185">Reference proteome</keyword>
<evidence type="ECO:0000313" key="6">
    <source>
        <dbReference type="EMBL" id="KAB2606362.1"/>
    </source>
</evidence>
<dbReference type="EMBL" id="SMOL01000559">
    <property type="protein sequence ID" value="KAB2606362.1"/>
    <property type="molecule type" value="Genomic_DNA"/>
</dbReference>
<evidence type="ECO:0000256" key="3">
    <source>
        <dbReference type="PROSITE-ProRule" id="PRU00266"/>
    </source>
</evidence>
<evidence type="ECO:0000256" key="1">
    <source>
        <dbReference type="ARBA" id="ARBA00022737"/>
    </source>
</evidence>
<dbReference type="AlphaFoldDB" id="A0A5N5FYY7"/>